<evidence type="ECO:0000256" key="8">
    <source>
        <dbReference type="ARBA" id="ARBA00022982"/>
    </source>
</evidence>
<dbReference type="PIRSF" id="PIRSF006446">
    <property type="entry name" value="Cyt_quinol_oxidase_1"/>
    <property type="match status" value="1"/>
</dbReference>
<dbReference type="PANTHER" id="PTHR30365:SF15">
    <property type="entry name" value="CYTOCHROME BD UBIQUINOL OXIDASE SUBUNIT 1"/>
    <property type="match status" value="1"/>
</dbReference>
<dbReference type="EMBL" id="JOJZ01000009">
    <property type="protein sequence ID" value="KID42358.1"/>
    <property type="molecule type" value="Genomic_DNA"/>
</dbReference>
<evidence type="ECO:0000256" key="4">
    <source>
        <dbReference type="ARBA" id="ARBA00022475"/>
    </source>
</evidence>
<feature type="transmembrane region" description="Helical" evidence="12">
    <location>
        <begin position="132"/>
        <end position="150"/>
    </location>
</feature>
<reference evidence="14 15" key="1">
    <citation type="submission" date="2014-06" db="EMBL/GenBank/DDBJ databases">
        <title>Functional and comparative genomic analyses of the Drosophila gut microbiota identify candidate symbiosis factors.</title>
        <authorList>
            <person name="Newell P.D."/>
            <person name="Chaston J.M."/>
            <person name="Douglas A.E."/>
        </authorList>
    </citation>
    <scope>NUCLEOTIDE SEQUENCE [LARGE SCALE GENOMIC DNA]</scope>
    <source>
        <strain evidence="14 15">DmCS_002</strain>
    </source>
</reference>
<evidence type="ECO:0000256" key="7">
    <source>
        <dbReference type="ARBA" id="ARBA00022723"/>
    </source>
</evidence>
<keyword evidence="10 12" id="KW-0408">Iron</keyword>
<keyword evidence="14" id="KW-0560">Oxidoreductase</keyword>
<feature type="transmembrane region" description="Helical" evidence="12">
    <location>
        <begin position="339"/>
        <end position="363"/>
    </location>
</feature>
<dbReference type="RefSeq" id="WP_039143392.1">
    <property type="nucleotide sequence ID" value="NZ_JOJZ01000009.1"/>
</dbReference>
<evidence type="ECO:0000256" key="5">
    <source>
        <dbReference type="ARBA" id="ARBA00022617"/>
    </source>
</evidence>
<evidence type="ECO:0000256" key="13">
    <source>
        <dbReference type="SAM" id="MobiDB-lite"/>
    </source>
</evidence>
<feature type="transmembrane region" description="Helical" evidence="12">
    <location>
        <begin position="20"/>
        <end position="46"/>
    </location>
</feature>
<feature type="transmembrane region" description="Helical" evidence="12">
    <location>
        <begin position="191"/>
        <end position="212"/>
    </location>
</feature>
<dbReference type="PANTHER" id="PTHR30365">
    <property type="entry name" value="CYTOCHROME D UBIQUINOL OXIDASE"/>
    <property type="match status" value="1"/>
</dbReference>
<protein>
    <submittedName>
        <fullName evidence="14">Cytochrome d ubiquinol oxidase subunit I</fullName>
        <ecNumber evidence="14">1.10.3.-</ecNumber>
    </submittedName>
</protein>
<evidence type="ECO:0000313" key="15">
    <source>
        <dbReference type="Proteomes" id="UP000031397"/>
    </source>
</evidence>
<dbReference type="PATRIC" id="fig|1614.7.peg.277"/>
<dbReference type="GO" id="GO:0005886">
    <property type="term" value="C:plasma membrane"/>
    <property type="evidence" value="ECO:0007669"/>
    <property type="project" value="UniProtKB-SubCell"/>
</dbReference>
<keyword evidence="9 12" id="KW-1133">Transmembrane helix</keyword>
<comment type="subcellular location">
    <subcellularLocation>
        <location evidence="1">Cell membrane</location>
        <topology evidence="1">Multi-pass membrane protein</topology>
    </subcellularLocation>
</comment>
<keyword evidence="7 12" id="KW-0479">Metal-binding</keyword>
<dbReference type="GO" id="GO:0046872">
    <property type="term" value="F:metal ion binding"/>
    <property type="evidence" value="ECO:0007669"/>
    <property type="project" value="UniProtKB-UniRule"/>
</dbReference>
<feature type="region of interest" description="Disordered" evidence="13">
    <location>
        <begin position="459"/>
        <end position="479"/>
    </location>
</feature>
<dbReference type="InterPro" id="IPR002585">
    <property type="entry name" value="Cyt-d_ubiquinol_oxidase_su_1"/>
</dbReference>
<sequence>MLNLGLSVLPLARIQFAETTIFHFFFVPMSIGLALIVAIMETFYAVTKKPIYKTMTRFWSKIFLLSFAVGVVTGLIQEFQFGMNWSDYSRFMGDIFGAPLAIEALLAFFLESTFIGVWMFTWDKLKPGWHALMIWLVFFGSAISALWILAANSFMQHPVGYRIDPKTGHALMTSFAAILTNKQLWYEFPHVIFGALVTGGFIVAGASAWMIFRKKWPEFFRKSMRIGLTVGLIAVCGSFLTGDQQMLYLSHQQPMKFAAAEGEFQNVKSPAAWTAVEIAHTNEHKADFKIEIPYVMDILTYHKLSGSVTGMNETNAKLHKKWNKKFGKDMNYYPPVNTLFYSFRIMAFGAVVLAFLAICGLWFSRKKKNTIGKQWWLTLLLTVATFGPFIINTCGWLVTERGRDPWVVYGLLPIAKAVSPSTTAASVLFTIIIYFFLFATLGVFMFMYARKALYKGPEGVGDHESYDTEDPFSKEAFEK</sequence>
<comment type="similarity">
    <text evidence="2 12">Belongs to the cytochrome ubiquinol oxidase subunit 1 family.</text>
</comment>
<gene>
    <name evidence="14" type="ORF">LfDm3_0287</name>
</gene>
<comment type="caution">
    <text evidence="14">The sequence shown here is derived from an EMBL/GenBank/DDBJ whole genome shotgun (WGS) entry which is preliminary data.</text>
</comment>
<feature type="transmembrane region" description="Helical" evidence="12">
    <location>
        <begin position="427"/>
        <end position="449"/>
    </location>
</feature>
<dbReference type="GO" id="GO:0070069">
    <property type="term" value="C:cytochrome complex"/>
    <property type="evidence" value="ECO:0007669"/>
    <property type="project" value="UniProtKB-UniRule"/>
</dbReference>
<keyword evidence="15" id="KW-1185">Reference proteome</keyword>
<dbReference type="GO" id="GO:0009055">
    <property type="term" value="F:electron transfer activity"/>
    <property type="evidence" value="ECO:0007669"/>
    <property type="project" value="UniProtKB-UniRule"/>
</dbReference>
<evidence type="ECO:0000313" key="14">
    <source>
        <dbReference type="EMBL" id="KID42358.1"/>
    </source>
</evidence>
<evidence type="ECO:0000256" key="1">
    <source>
        <dbReference type="ARBA" id="ARBA00004651"/>
    </source>
</evidence>
<evidence type="ECO:0000256" key="10">
    <source>
        <dbReference type="ARBA" id="ARBA00023004"/>
    </source>
</evidence>
<feature type="transmembrane region" description="Helical" evidence="12">
    <location>
        <begin position="96"/>
        <end position="120"/>
    </location>
</feature>
<feature type="transmembrane region" description="Helical" evidence="12">
    <location>
        <begin position="375"/>
        <end position="398"/>
    </location>
</feature>
<evidence type="ECO:0000256" key="9">
    <source>
        <dbReference type="ARBA" id="ARBA00022989"/>
    </source>
</evidence>
<dbReference type="EC" id="1.10.3.-" evidence="14"/>
<dbReference type="AlphaFoldDB" id="A0A0C1Q3B5"/>
<evidence type="ECO:0000256" key="6">
    <source>
        <dbReference type="ARBA" id="ARBA00022692"/>
    </source>
</evidence>
<dbReference type="GO" id="GO:0020037">
    <property type="term" value="F:heme binding"/>
    <property type="evidence" value="ECO:0007669"/>
    <property type="project" value="TreeGrafter"/>
</dbReference>
<keyword evidence="8 12" id="KW-0249">Electron transport</keyword>
<dbReference type="OrthoDB" id="9807042at2"/>
<keyword evidence="3 12" id="KW-0813">Transport</keyword>
<keyword evidence="4 12" id="KW-1003">Cell membrane</keyword>
<keyword evidence="5 12" id="KW-0349">Heme</keyword>
<feature type="transmembrane region" description="Helical" evidence="12">
    <location>
        <begin position="58"/>
        <end position="76"/>
    </location>
</feature>
<accession>A0A0C1Q3B5</accession>
<feature type="compositionally biased region" description="Basic and acidic residues" evidence="13">
    <location>
        <begin position="460"/>
        <end position="479"/>
    </location>
</feature>
<dbReference type="Pfam" id="PF01654">
    <property type="entry name" value="Cyt_bd_oxida_I"/>
    <property type="match status" value="1"/>
</dbReference>
<dbReference type="GO" id="GO:0019646">
    <property type="term" value="P:aerobic electron transport chain"/>
    <property type="evidence" value="ECO:0007669"/>
    <property type="project" value="InterPro"/>
</dbReference>
<name>A0A0C1Q3B5_9LACO</name>
<keyword evidence="11 12" id="KW-0472">Membrane</keyword>
<evidence type="ECO:0000256" key="11">
    <source>
        <dbReference type="ARBA" id="ARBA00023136"/>
    </source>
</evidence>
<feature type="transmembrane region" description="Helical" evidence="12">
    <location>
        <begin position="224"/>
        <end position="242"/>
    </location>
</feature>
<proteinExistence type="inferred from homology"/>
<dbReference type="Proteomes" id="UP000031397">
    <property type="component" value="Unassembled WGS sequence"/>
</dbReference>
<dbReference type="GO" id="GO:0016682">
    <property type="term" value="F:oxidoreductase activity, acting on diphenols and related substances as donors, oxygen as acceptor"/>
    <property type="evidence" value="ECO:0007669"/>
    <property type="project" value="TreeGrafter"/>
</dbReference>
<evidence type="ECO:0000256" key="3">
    <source>
        <dbReference type="ARBA" id="ARBA00022448"/>
    </source>
</evidence>
<keyword evidence="6 12" id="KW-0812">Transmembrane</keyword>
<evidence type="ECO:0000256" key="2">
    <source>
        <dbReference type="ARBA" id="ARBA00009819"/>
    </source>
</evidence>
<evidence type="ECO:0000256" key="12">
    <source>
        <dbReference type="PIRNR" id="PIRNR006446"/>
    </source>
</evidence>
<dbReference type="GeneID" id="74912976"/>
<organism evidence="14 15">
    <name type="scientific">Fructilactobacillus fructivorans</name>
    <dbReference type="NCBI Taxonomy" id="1614"/>
    <lineage>
        <taxon>Bacteria</taxon>
        <taxon>Bacillati</taxon>
        <taxon>Bacillota</taxon>
        <taxon>Bacilli</taxon>
        <taxon>Lactobacillales</taxon>
        <taxon>Lactobacillaceae</taxon>
        <taxon>Fructilactobacillus</taxon>
    </lineage>
</organism>